<dbReference type="InterPro" id="IPR016181">
    <property type="entry name" value="Acyl_CoA_acyltransferase"/>
</dbReference>
<evidence type="ECO:0000259" key="1">
    <source>
        <dbReference type="PROSITE" id="PS51186"/>
    </source>
</evidence>
<dbReference type="GO" id="GO:0016747">
    <property type="term" value="F:acyltransferase activity, transferring groups other than amino-acyl groups"/>
    <property type="evidence" value="ECO:0007669"/>
    <property type="project" value="InterPro"/>
</dbReference>
<dbReference type="EMBL" id="BMGR01000008">
    <property type="protein sequence ID" value="GGG08657.1"/>
    <property type="molecule type" value="Genomic_DNA"/>
</dbReference>
<dbReference type="Gene3D" id="3.40.630.30">
    <property type="match status" value="1"/>
</dbReference>
<dbReference type="CDD" id="cd04301">
    <property type="entry name" value="NAT_SF"/>
    <property type="match status" value="1"/>
</dbReference>
<accession>A0A917D2Y9</accession>
<dbReference type="InterPro" id="IPR000182">
    <property type="entry name" value="GNAT_dom"/>
</dbReference>
<name>A0A917D2Y9_9BACL</name>
<evidence type="ECO:0000313" key="3">
    <source>
        <dbReference type="Proteomes" id="UP000644756"/>
    </source>
</evidence>
<feature type="domain" description="N-acetyltransferase" evidence="1">
    <location>
        <begin position="7"/>
        <end position="151"/>
    </location>
</feature>
<dbReference type="PROSITE" id="PS51186">
    <property type="entry name" value="GNAT"/>
    <property type="match status" value="1"/>
</dbReference>
<organism evidence="2 3">
    <name type="scientific">Paenibacillus abyssi</name>
    <dbReference type="NCBI Taxonomy" id="1340531"/>
    <lineage>
        <taxon>Bacteria</taxon>
        <taxon>Bacillati</taxon>
        <taxon>Bacillota</taxon>
        <taxon>Bacilli</taxon>
        <taxon>Bacillales</taxon>
        <taxon>Paenibacillaceae</taxon>
        <taxon>Paenibacillus</taxon>
    </lineage>
</organism>
<reference evidence="2" key="2">
    <citation type="submission" date="2020-09" db="EMBL/GenBank/DDBJ databases">
        <authorList>
            <person name="Sun Q."/>
            <person name="Zhou Y."/>
        </authorList>
    </citation>
    <scope>NUCLEOTIDE SEQUENCE</scope>
    <source>
        <strain evidence="2">CGMCC 1.12987</strain>
    </source>
</reference>
<dbReference type="Pfam" id="PF00583">
    <property type="entry name" value="Acetyltransf_1"/>
    <property type="match status" value="1"/>
</dbReference>
<dbReference type="AlphaFoldDB" id="A0A917D2Y9"/>
<dbReference type="SUPFAM" id="SSF55729">
    <property type="entry name" value="Acyl-CoA N-acyltransferases (Nat)"/>
    <property type="match status" value="1"/>
</dbReference>
<evidence type="ECO:0000313" key="2">
    <source>
        <dbReference type="EMBL" id="GGG08657.1"/>
    </source>
</evidence>
<dbReference type="NCBIfam" id="TIGR04045">
    <property type="entry name" value="MSMEG_0567_GNAT"/>
    <property type="match status" value="1"/>
</dbReference>
<protein>
    <submittedName>
        <fullName evidence="2">GNAT family N-acetyltransferase</fullName>
    </submittedName>
</protein>
<proteinExistence type="predicted"/>
<comment type="caution">
    <text evidence="2">The sequence shown here is derived from an EMBL/GenBank/DDBJ whole genome shotgun (WGS) entry which is preliminary data.</text>
</comment>
<gene>
    <name evidence="2" type="ORF">GCM10010916_26890</name>
</gene>
<dbReference type="InterPro" id="IPR024035">
    <property type="entry name" value="MSMEG_0567_GNAT"/>
</dbReference>
<reference evidence="2" key="1">
    <citation type="journal article" date="2014" name="Int. J. Syst. Evol. Microbiol.">
        <title>Complete genome sequence of Corynebacterium casei LMG S-19264T (=DSM 44701T), isolated from a smear-ripened cheese.</title>
        <authorList>
            <consortium name="US DOE Joint Genome Institute (JGI-PGF)"/>
            <person name="Walter F."/>
            <person name="Albersmeier A."/>
            <person name="Kalinowski J."/>
            <person name="Ruckert C."/>
        </authorList>
    </citation>
    <scope>NUCLEOTIDE SEQUENCE</scope>
    <source>
        <strain evidence="2">CGMCC 1.12987</strain>
    </source>
</reference>
<dbReference type="Proteomes" id="UP000644756">
    <property type="component" value="Unassembled WGS sequence"/>
</dbReference>
<sequence length="166" mass="19498">MTAMRSYEFRLANSKEEVAAALTLRRQVFVEEQRMFALSDADEYDPESIYINAWKNDSLLMGTVRCYPDQQDRSVWWGGRLAVHENYRLRGIGVYLIEAAVSEMQRRSVRRFLAQVQQQNVKLFEKLGWSKVGEQFISYGQPHQLMEANLHVFDASNRKQRQFIGR</sequence>
<keyword evidence="3" id="KW-1185">Reference proteome</keyword>